<dbReference type="PANTHER" id="PTHR11135:SF0">
    <property type="entry name" value="ELONGATOR COMPLEX PROTEIN 3"/>
    <property type="match status" value="1"/>
</dbReference>
<evidence type="ECO:0000256" key="1">
    <source>
        <dbReference type="ARBA" id="ARBA00022485"/>
    </source>
</evidence>
<dbReference type="InterPro" id="IPR039661">
    <property type="entry name" value="ELP3"/>
</dbReference>
<keyword evidence="5" id="KW-0411">Iron-sulfur</keyword>
<dbReference type="GO" id="GO:0051539">
    <property type="term" value="F:4 iron, 4 sulfur cluster binding"/>
    <property type="evidence" value="ECO:0007669"/>
    <property type="project" value="UniProtKB-KW"/>
</dbReference>
<keyword evidence="3" id="KW-0479">Metal-binding</keyword>
<protein>
    <submittedName>
        <fullName evidence="6">Uncharacterized protein</fullName>
    </submittedName>
</protein>
<dbReference type="GO" id="GO:0005634">
    <property type="term" value="C:nucleus"/>
    <property type="evidence" value="ECO:0007669"/>
    <property type="project" value="TreeGrafter"/>
</dbReference>
<keyword evidence="1" id="KW-0004">4Fe-4S</keyword>
<organism evidence="6 7">
    <name type="scientific">Tetranychus urticae</name>
    <name type="common">Two-spotted spider mite</name>
    <dbReference type="NCBI Taxonomy" id="32264"/>
    <lineage>
        <taxon>Eukaryota</taxon>
        <taxon>Metazoa</taxon>
        <taxon>Ecdysozoa</taxon>
        <taxon>Arthropoda</taxon>
        <taxon>Chelicerata</taxon>
        <taxon>Arachnida</taxon>
        <taxon>Acari</taxon>
        <taxon>Acariformes</taxon>
        <taxon>Trombidiformes</taxon>
        <taxon>Prostigmata</taxon>
        <taxon>Eleutherengona</taxon>
        <taxon>Raphignathae</taxon>
        <taxon>Tetranychoidea</taxon>
        <taxon>Tetranychidae</taxon>
        <taxon>Tetranychus</taxon>
    </lineage>
</organism>
<evidence type="ECO:0000256" key="5">
    <source>
        <dbReference type="ARBA" id="ARBA00023014"/>
    </source>
</evidence>
<keyword evidence="7" id="KW-1185">Reference proteome</keyword>
<dbReference type="EnsemblMetazoa" id="tetur26g00080.1">
    <property type="protein sequence ID" value="tetur26g00080.1"/>
    <property type="gene ID" value="tetur26g00080"/>
</dbReference>
<dbReference type="Proteomes" id="UP000015104">
    <property type="component" value="Unassembled WGS sequence"/>
</dbReference>
<name>T1KXG4_TETUR</name>
<dbReference type="HOGENOM" id="CLU_1847649_0_0_1"/>
<dbReference type="GO" id="GO:0033588">
    <property type="term" value="C:elongator holoenzyme complex"/>
    <property type="evidence" value="ECO:0007669"/>
    <property type="project" value="TreeGrafter"/>
</dbReference>
<dbReference type="eggNOG" id="KOG2535">
    <property type="taxonomic scope" value="Eukaryota"/>
</dbReference>
<evidence type="ECO:0000256" key="2">
    <source>
        <dbReference type="ARBA" id="ARBA00022691"/>
    </source>
</evidence>
<accession>T1KXG4</accession>
<evidence type="ECO:0000256" key="4">
    <source>
        <dbReference type="ARBA" id="ARBA00023004"/>
    </source>
</evidence>
<evidence type="ECO:0000256" key="3">
    <source>
        <dbReference type="ARBA" id="ARBA00022723"/>
    </source>
</evidence>
<reference evidence="7" key="1">
    <citation type="submission" date="2011-08" db="EMBL/GenBank/DDBJ databases">
        <authorList>
            <person name="Rombauts S."/>
        </authorList>
    </citation>
    <scope>NUCLEOTIDE SEQUENCE</scope>
    <source>
        <strain evidence="7">London</strain>
    </source>
</reference>
<evidence type="ECO:0000313" key="7">
    <source>
        <dbReference type="Proteomes" id="UP000015104"/>
    </source>
</evidence>
<reference evidence="6" key="2">
    <citation type="submission" date="2015-06" db="UniProtKB">
        <authorList>
            <consortium name="EnsemblMetazoa"/>
        </authorList>
    </citation>
    <scope>IDENTIFICATION</scope>
</reference>
<dbReference type="GO" id="GO:0002926">
    <property type="term" value="P:tRNA wobble base 5-methoxycarbonylmethyl-2-thiouridinylation"/>
    <property type="evidence" value="ECO:0007669"/>
    <property type="project" value="TreeGrafter"/>
</dbReference>
<evidence type="ECO:0000313" key="6">
    <source>
        <dbReference type="EnsemblMetazoa" id="tetur26g00080.1"/>
    </source>
</evidence>
<dbReference type="GO" id="GO:0046872">
    <property type="term" value="F:metal ion binding"/>
    <property type="evidence" value="ECO:0007669"/>
    <property type="project" value="UniProtKB-KW"/>
</dbReference>
<dbReference type="PANTHER" id="PTHR11135">
    <property type="entry name" value="HISTONE ACETYLTRANSFERASE-RELATED"/>
    <property type="match status" value="1"/>
</dbReference>
<dbReference type="EMBL" id="CAEY01000695">
    <property type="status" value="NOT_ANNOTATED_CDS"/>
    <property type="molecule type" value="Genomic_DNA"/>
</dbReference>
<dbReference type="GO" id="GO:0005737">
    <property type="term" value="C:cytoplasm"/>
    <property type="evidence" value="ECO:0007669"/>
    <property type="project" value="TreeGrafter"/>
</dbReference>
<keyword evidence="2" id="KW-0949">S-adenosyl-L-methionine</keyword>
<dbReference type="STRING" id="32264.T1KXG4"/>
<dbReference type="AlphaFoldDB" id="T1KXG4"/>
<keyword evidence="4" id="KW-0408">Iron</keyword>
<sequence>MINTLALTYFFNTFRAHYISFVQTRHSMNQLTQLYHDIDKVEFIVMGGTFMPLPESSIPSVICMMPYLKILAHQSLKQLNLVKKKSQTKCSGITAETRPDYCFNRHLSYMLSYRCKKLDTNKGHTVRAVKDNAMRFLTV</sequence>
<proteinExistence type="predicted"/>